<organism evidence="1 2">
    <name type="scientific">Cylindrospermum stagnale PCC 7417</name>
    <dbReference type="NCBI Taxonomy" id="56107"/>
    <lineage>
        <taxon>Bacteria</taxon>
        <taxon>Bacillati</taxon>
        <taxon>Cyanobacteriota</taxon>
        <taxon>Cyanophyceae</taxon>
        <taxon>Nostocales</taxon>
        <taxon>Nostocaceae</taxon>
        <taxon>Cylindrospermum</taxon>
    </lineage>
</organism>
<keyword evidence="1" id="KW-0614">Plasmid</keyword>
<dbReference type="HOGENOM" id="CLU_2394820_0_0_3"/>
<proteinExistence type="predicted"/>
<gene>
    <name evidence="1" type="ORF">Cylst_6405</name>
</gene>
<dbReference type="OrthoDB" id="9891511at2"/>
<dbReference type="Proteomes" id="UP000010475">
    <property type="component" value="Plasmid pCYLST.01"/>
</dbReference>
<sequence length="93" mass="10094">MDELSILRRLAGTNRTLYRSTQVKIQRDQKSAQEANVTILGYDATTGRYQVQDKLGNIILARAISNSAALAIGSQVSLCISQCGIPTIDATPR</sequence>
<name>K9X6T7_9NOST</name>
<dbReference type="EMBL" id="CP003643">
    <property type="protein sequence ID" value="AFZ28203.1"/>
    <property type="molecule type" value="Genomic_DNA"/>
</dbReference>
<protein>
    <submittedName>
        <fullName evidence="1">Uncharacterized protein</fullName>
    </submittedName>
</protein>
<accession>K9X6T7</accession>
<evidence type="ECO:0000313" key="2">
    <source>
        <dbReference type="Proteomes" id="UP000010475"/>
    </source>
</evidence>
<geneLocation type="plasmid" evidence="1 2">
    <name>pCYLST.01</name>
</geneLocation>
<dbReference type="KEGG" id="csg:Cylst_6405"/>
<keyword evidence="2" id="KW-1185">Reference proteome</keyword>
<dbReference type="AlphaFoldDB" id="K9X6T7"/>
<evidence type="ECO:0000313" key="1">
    <source>
        <dbReference type="EMBL" id="AFZ28203.1"/>
    </source>
</evidence>
<dbReference type="RefSeq" id="WP_015328250.1">
    <property type="nucleotide sequence ID" value="NC_020050.1"/>
</dbReference>
<reference evidence="1 2" key="1">
    <citation type="submission" date="2012-06" db="EMBL/GenBank/DDBJ databases">
        <title>Noncontiguous Finished plasmid 1 of genome of Cylindrospermum stagnale PCC 7417.</title>
        <authorList>
            <consortium name="US DOE Joint Genome Institute"/>
            <person name="Gugger M."/>
            <person name="Coursin T."/>
            <person name="Rippka R."/>
            <person name="Tandeau De Marsac N."/>
            <person name="Huntemann M."/>
            <person name="Wei C.-L."/>
            <person name="Han J."/>
            <person name="Detter J.C."/>
            <person name="Han C."/>
            <person name="Tapia R."/>
            <person name="Davenport K."/>
            <person name="Daligault H."/>
            <person name="Erkkila T."/>
            <person name="Gu W."/>
            <person name="Munk A.C.C."/>
            <person name="Teshima H."/>
            <person name="Xu Y."/>
            <person name="Chain P."/>
            <person name="Chen A."/>
            <person name="Krypides N."/>
            <person name="Mavromatis K."/>
            <person name="Markowitz V."/>
            <person name="Szeto E."/>
            <person name="Ivanova N."/>
            <person name="Mikhailova N."/>
            <person name="Ovchinnikova G."/>
            <person name="Pagani I."/>
            <person name="Pati A."/>
            <person name="Goodwin L."/>
            <person name="Peters L."/>
            <person name="Pitluck S."/>
            <person name="Woyke T."/>
            <person name="Kerfeld C."/>
        </authorList>
    </citation>
    <scope>NUCLEOTIDE SEQUENCE [LARGE SCALE GENOMIC DNA]</scope>
    <source>
        <strain evidence="1 2">PCC 7417</strain>
        <plasmid evidence="2">Plasmid pCYLST.01</plasmid>
    </source>
</reference>